<dbReference type="STRING" id="451.B6N58_04060"/>
<feature type="domain" description="HPt" evidence="4">
    <location>
        <begin position="56"/>
        <end position="149"/>
    </location>
</feature>
<dbReference type="EMBL" id="LN614830">
    <property type="protein sequence ID" value="CEG61689.1"/>
    <property type="molecule type" value="Genomic_DNA"/>
</dbReference>
<dbReference type="AlphaFoldDB" id="A0A098GGV4"/>
<dbReference type="KEGG" id="tmc:LMI_2423"/>
<dbReference type="EMBL" id="FMVN01000005">
    <property type="protein sequence ID" value="SCY20534.1"/>
    <property type="molecule type" value="Genomic_DNA"/>
</dbReference>
<organism evidence="5 7">
    <name type="scientific">Legionella micdadei</name>
    <name type="common">Tatlockia micdadei</name>
    <dbReference type="NCBI Taxonomy" id="451"/>
    <lineage>
        <taxon>Bacteria</taxon>
        <taxon>Pseudomonadati</taxon>
        <taxon>Pseudomonadota</taxon>
        <taxon>Gammaproteobacteria</taxon>
        <taxon>Legionellales</taxon>
        <taxon>Legionellaceae</taxon>
        <taxon>Legionella</taxon>
    </lineage>
</organism>
<dbReference type="PROSITE" id="PS50894">
    <property type="entry name" value="HPT"/>
    <property type="match status" value="1"/>
</dbReference>
<dbReference type="Gene3D" id="1.20.120.160">
    <property type="entry name" value="HPT domain"/>
    <property type="match status" value="1"/>
</dbReference>
<reference evidence="7" key="1">
    <citation type="submission" date="2014-09" db="EMBL/GenBank/DDBJ databases">
        <authorList>
            <person name="Gomez-Valero L."/>
        </authorList>
    </citation>
    <scope>NUCLEOTIDE SEQUENCE [LARGE SCALE GENOMIC DNA]</scope>
    <source>
        <strain evidence="7">ATCC33218</strain>
    </source>
</reference>
<sequence>MSKLGQVSSKDNIRSSDEAEKKQLGTDLPSSEEELFLLDPYPLLDIDAGLANLGDASILHELLNIMTKQELPTELSEIQAAYTELDWDKIEKLAHKMKSGALYCGTIRLKLACQYLERYRKAGYTKLLNELYFQLIRVANETKQSINNWISTNLESPN</sequence>
<dbReference type="Pfam" id="PF01627">
    <property type="entry name" value="Hpt"/>
    <property type="match status" value="1"/>
</dbReference>
<dbReference type="InterPro" id="IPR008207">
    <property type="entry name" value="Sig_transdc_His_kin_Hpt_dom"/>
</dbReference>
<evidence type="ECO:0000259" key="4">
    <source>
        <dbReference type="PROSITE" id="PS50894"/>
    </source>
</evidence>
<reference evidence="6 8" key="3">
    <citation type="submission" date="2016-10" db="EMBL/GenBank/DDBJ databases">
        <authorList>
            <person name="Varghese N."/>
            <person name="Submissions S."/>
        </authorList>
    </citation>
    <scope>NUCLEOTIDE SEQUENCE [LARGE SCALE GENOMIC DNA]</scope>
    <source>
        <strain evidence="6 8">ATCC 33218</strain>
    </source>
</reference>
<evidence type="ECO:0000256" key="2">
    <source>
        <dbReference type="PROSITE-ProRule" id="PRU00110"/>
    </source>
</evidence>
<keyword evidence="8" id="KW-1185">Reference proteome</keyword>
<feature type="region of interest" description="Disordered" evidence="3">
    <location>
        <begin position="1"/>
        <end position="27"/>
    </location>
</feature>
<evidence type="ECO:0000256" key="3">
    <source>
        <dbReference type="SAM" id="MobiDB-lite"/>
    </source>
</evidence>
<name>A0A098GGV4_LEGMI</name>
<keyword evidence="2" id="KW-0597">Phosphoprotein</keyword>
<feature type="modified residue" description="Phosphohistidine" evidence="2">
    <location>
        <position position="95"/>
    </location>
</feature>
<dbReference type="InterPro" id="IPR036641">
    <property type="entry name" value="HPT_dom_sf"/>
</dbReference>
<keyword evidence="1" id="KW-0902">Two-component regulatory system</keyword>
<dbReference type="Proteomes" id="UP000182998">
    <property type="component" value="Unassembled WGS sequence"/>
</dbReference>
<reference evidence="5" key="2">
    <citation type="submission" date="2014-09" db="EMBL/GenBank/DDBJ databases">
        <authorList>
            <person name="GOMEZ-VALERO Laura"/>
        </authorList>
    </citation>
    <scope>NUCLEOTIDE SEQUENCE</scope>
    <source>
        <strain evidence="5">ATCC33218</strain>
    </source>
</reference>
<dbReference type="SUPFAM" id="SSF47226">
    <property type="entry name" value="Histidine-containing phosphotransfer domain, HPT domain"/>
    <property type="match status" value="1"/>
</dbReference>
<evidence type="ECO:0000313" key="8">
    <source>
        <dbReference type="Proteomes" id="UP000182998"/>
    </source>
</evidence>
<evidence type="ECO:0000256" key="1">
    <source>
        <dbReference type="ARBA" id="ARBA00023012"/>
    </source>
</evidence>
<dbReference type="GO" id="GO:0004672">
    <property type="term" value="F:protein kinase activity"/>
    <property type="evidence" value="ECO:0007669"/>
    <property type="project" value="UniProtKB-ARBA"/>
</dbReference>
<proteinExistence type="predicted"/>
<dbReference type="PATRIC" id="fig|451.8.peg.2836"/>
<evidence type="ECO:0000313" key="5">
    <source>
        <dbReference type="EMBL" id="CEG61689.1"/>
    </source>
</evidence>
<feature type="compositionally biased region" description="Basic and acidic residues" evidence="3">
    <location>
        <begin position="11"/>
        <end position="24"/>
    </location>
</feature>
<dbReference type="GO" id="GO:0000160">
    <property type="term" value="P:phosphorelay signal transduction system"/>
    <property type="evidence" value="ECO:0007669"/>
    <property type="project" value="UniProtKB-KW"/>
</dbReference>
<dbReference type="HOGENOM" id="CLU_136136_0_0_6"/>
<evidence type="ECO:0000313" key="7">
    <source>
        <dbReference type="Proteomes" id="UP000032414"/>
    </source>
</evidence>
<feature type="compositionally biased region" description="Polar residues" evidence="3">
    <location>
        <begin position="1"/>
        <end position="10"/>
    </location>
</feature>
<protein>
    <submittedName>
        <fullName evidence="6">Hpt domain-containing protein</fullName>
    </submittedName>
</protein>
<gene>
    <name evidence="5" type="ORF">LMI_2423</name>
    <name evidence="6" type="ORF">SAMN02982997_01066</name>
</gene>
<accession>A0A098GGV4</accession>
<dbReference type="Proteomes" id="UP000032414">
    <property type="component" value="Chromosome I"/>
</dbReference>
<evidence type="ECO:0000313" key="6">
    <source>
        <dbReference type="EMBL" id="SCY20534.1"/>
    </source>
</evidence>